<organism evidence="2 3">
    <name type="scientific">Mycena albidolilacea</name>
    <dbReference type="NCBI Taxonomy" id="1033008"/>
    <lineage>
        <taxon>Eukaryota</taxon>
        <taxon>Fungi</taxon>
        <taxon>Dikarya</taxon>
        <taxon>Basidiomycota</taxon>
        <taxon>Agaricomycotina</taxon>
        <taxon>Agaricomycetes</taxon>
        <taxon>Agaricomycetidae</taxon>
        <taxon>Agaricales</taxon>
        <taxon>Marasmiineae</taxon>
        <taxon>Mycenaceae</taxon>
        <taxon>Mycena</taxon>
    </lineage>
</organism>
<dbReference type="EMBL" id="JARIHO010000148">
    <property type="protein sequence ID" value="KAJ7300949.1"/>
    <property type="molecule type" value="Genomic_DNA"/>
</dbReference>
<name>A0AAD6YX06_9AGAR</name>
<evidence type="ECO:0000313" key="3">
    <source>
        <dbReference type="Proteomes" id="UP001218218"/>
    </source>
</evidence>
<keyword evidence="3" id="KW-1185">Reference proteome</keyword>
<sequence length="368" mass="39292">MNIKLLVLRQYVKQKLCPIHRSKTLASTSVPEDGAESAWGQTAGGAVQGGVVDVVCVAGGAVAGGVVAGSSGYLRKEGQTGSREDSEEASTGGLWAANAPRVDVHEMVVVEGGHCRGYHRRTSWWRRKREGLVWRASQLDVSSSAGKPTAGGGAFPKKVQGRRRATAPGLVNHRKTEANYGGQNKPTKFAPQPESRAVEGGPGFNMVGCLPYLRREPSMLVCVNDPVMQNGLGSTAIRVGMAVVRAWLEAWLLAVEVLVPALHPAEVAIICRIGALQAKISQELKPNSSGTTGMGGHICRAETAHLRRQSILTAMPDVRLRTPGTMYLLAGLRRREDALAVTKRLERGRIDLGTGMEGRTVIEDLGAQ</sequence>
<feature type="compositionally biased region" description="Basic and acidic residues" evidence="1">
    <location>
        <begin position="74"/>
        <end position="84"/>
    </location>
</feature>
<dbReference type="Proteomes" id="UP001218218">
    <property type="component" value="Unassembled WGS sequence"/>
</dbReference>
<reference evidence="2" key="1">
    <citation type="submission" date="2023-03" db="EMBL/GenBank/DDBJ databases">
        <title>Massive genome expansion in bonnet fungi (Mycena s.s.) driven by repeated elements and novel gene families across ecological guilds.</title>
        <authorList>
            <consortium name="Lawrence Berkeley National Laboratory"/>
            <person name="Harder C.B."/>
            <person name="Miyauchi S."/>
            <person name="Viragh M."/>
            <person name="Kuo A."/>
            <person name="Thoen E."/>
            <person name="Andreopoulos B."/>
            <person name="Lu D."/>
            <person name="Skrede I."/>
            <person name="Drula E."/>
            <person name="Henrissat B."/>
            <person name="Morin E."/>
            <person name="Kohler A."/>
            <person name="Barry K."/>
            <person name="LaButti K."/>
            <person name="Morin E."/>
            <person name="Salamov A."/>
            <person name="Lipzen A."/>
            <person name="Mereny Z."/>
            <person name="Hegedus B."/>
            <person name="Baldrian P."/>
            <person name="Stursova M."/>
            <person name="Weitz H."/>
            <person name="Taylor A."/>
            <person name="Grigoriev I.V."/>
            <person name="Nagy L.G."/>
            <person name="Martin F."/>
            <person name="Kauserud H."/>
        </authorList>
    </citation>
    <scope>NUCLEOTIDE SEQUENCE</scope>
    <source>
        <strain evidence="2">CBHHK002</strain>
    </source>
</reference>
<evidence type="ECO:0000313" key="2">
    <source>
        <dbReference type="EMBL" id="KAJ7300949.1"/>
    </source>
</evidence>
<evidence type="ECO:0000256" key="1">
    <source>
        <dbReference type="SAM" id="MobiDB-lite"/>
    </source>
</evidence>
<accession>A0AAD6YX06</accession>
<proteinExistence type="predicted"/>
<dbReference type="AlphaFoldDB" id="A0AAD6YX06"/>
<gene>
    <name evidence="2" type="ORF">DFH08DRAFT_827986</name>
</gene>
<feature type="region of interest" description="Disordered" evidence="1">
    <location>
        <begin position="73"/>
        <end position="94"/>
    </location>
</feature>
<comment type="caution">
    <text evidence="2">The sequence shown here is derived from an EMBL/GenBank/DDBJ whole genome shotgun (WGS) entry which is preliminary data.</text>
</comment>
<feature type="region of interest" description="Disordered" evidence="1">
    <location>
        <begin position="141"/>
        <end position="197"/>
    </location>
</feature>
<protein>
    <submittedName>
        <fullName evidence="2">Uncharacterized protein</fullName>
    </submittedName>
</protein>